<accession>A0A238D3Z8</accession>
<sequence>MSVSRSNRCISPSPSSADVLSQRFRSLGSSLLTPLILVTIGKPGVGRLGASQHTGVPAQPQFPNRFIWILV</sequence>
<dbReference type="EMBL" id="FLMQ01000055">
    <property type="protein sequence ID" value="SBP87900.1"/>
    <property type="molecule type" value="Genomic_DNA"/>
</dbReference>
<reference evidence="1 2" key="1">
    <citation type="submission" date="2016-06" db="EMBL/GenBank/DDBJ databases">
        <authorList>
            <person name="Kjaerup R.B."/>
            <person name="Dalgaard T.S."/>
            <person name="Juul-Madsen H.R."/>
        </authorList>
    </citation>
    <scope>NUCLEOTIDE SEQUENCE [LARGE SCALE GENOMIC DNA]</scope>
    <source>
        <strain evidence="1 2">DSM 16361</strain>
    </source>
</reference>
<dbReference type="AlphaFoldDB" id="A0A238D3Z8"/>
<evidence type="ECO:0000313" key="2">
    <source>
        <dbReference type="Proteomes" id="UP000214566"/>
    </source>
</evidence>
<evidence type="ECO:0000313" key="1">
    <source>
        <dbReference type="EMBL" id="SBP87900.1"/>
    </source>
</evidence>
<gene>
    <name evidence="1" type="ORF">THIARS_60613</name>
</gene>
<name>A0A238D3Z8_THIDL</name>
<keyword evidence="2" id="KW-1185">Reference proteome</keyword>
<protein>
    <submittedName>
        <fullName evidence="1">Uncharacterized protein</fullName>
    </submittedName>
</protein>
<organism evidence="1 2">
    <name type="scientific">Thiomonas delicata</name>
    <name type="common">Thiomonas cuprina</name>
    <dbReference type="NCBI Taxonomy" id="364030"/>
    <lineage>
        <taxon>Bacteria</taxon>
        <taxon>Pseudomonadati</taxon>
        <taxon>Pseudomonadota</taxon>
        <taxon>Betaproteobacteria</taxon>
        <taxon>Burkholderiales</taxon>
        <taxon>Thiomonas</taxon>
    </lineage>
</organism>
<dbReference type="Proteomes" id="UP000214566">
    <property type="component" value="Unassembled WGS sequence"/>
</dbReference>
<proteinExistence type="predicted"/>